<keyword evidence="3" id="KW-1185">Reference proteome</keyword>
<dbReference type="SUPFAM" id="SSF52980">
    <property type="entry name" value="Restriction endonuclease-like"/>
    <property type="match status" value="1"/>
</dbReference>
<proteinExistence type="predicted"/>
<sequence length="225" mass="25078">MREESPQVSVMAVVHRHQPLPADPYELWLRDELGDLLGIPHDGTRVEIVGGEIVVSPGPDFAHNLIVSDLQDAFAAAKAVGQAAGWRCVQTQDVNLSEIHEGYIPDLCVMSEADVQKARSRRSSKILPDELTLAVEVTSRSNFAEDREPGARRQRPSKWNGYARTGIPYYLIVDRDPQVMTSTLFTEPGFGGRYEESTSWKFGESIQLPAPFGITVPTDEWEAWD</sequence>
<dbReference type="Pfam" id="PF05685">
    <property type="entry name" value="Uma2"/>
    <property type="match status" value="1"/>
</dbReference>
<dbReference type="EMBL" id="JBHSIT010000001">
    <property type="protein sequence ID" value="MFC4906440.1"/>
    <property type="molecule type" value="Genomic_DNA"/>
</dbReference>
<dbReference type="GO" id="GO:0004519">
    <property type="term" value="F:endonuclease activity"/>
    <property type="evidence" value="ECO:0007669"/>
    <property type="project" value="UniProtKB-KW"/>
</dbReference>
<dbReference type="Proteomes" id="UP001595872">
    <property type="component" value="Unassembled WGS sequence"/>
</dbReference>
<dbReference type="Gene3D" id="3.90.1570.10">
    <property type="entry name" value="tt1808, chain A"/>
    <property type="match status" value="1"/>
</dbReference>
<accession>A0ABV9TQR4</accession>
<dbReference type="InterPro" id="IPR012296">
    <property type="entry name" value="Nuclease_put_TT1808"/>
</dbReference>
<evidence type="ECO:0000313" key="3">
    <source>
        <dbReference type="Proteomes" id="UP001595872"/>
    </source>
</evidence>
<keyword evidence="2" id="KW-0540">Nuclease</keyword>
<feature type="domain" description="Putative restriction endonuclease" evidence="1">
    <location>
        <begin position="38"/>
        <end position="215"/>
    </location>
</feature>
<evidence type="ECO:0000259" key="1">
    <source>
        <dbReference type="Pfam" id="PF05685"/>
    </source>
</evidence>
<dbReference type="CDD" id="cd06260">
    <property type="entry name" value="DUF820-like"/>
    <property type="match status" value="1"/>
</dbReference>
<comment type="caution">
    <text evidence="2">The sequence shown here is derived from an EMBL/GenBank/DDBJ whole genome shotgun (WGS) entry which is preliminary data.</text>
</comment>
<reference evidence="3" key="1">
    <citation type="journal article" date="2019" name="Int. J. Syst. Evol. Microbiol.">
        <title>The Global Catalogue of Microorganisms (GCM) 10K type strain sequencing project: providing services to taxonomists for standard genome sequencing and annotation.</title>
        <authorList>
            <consortium name="The Broad Institute Genomics Platform"/>
            <consortium name="The Broad Institute Genome Sequencing Center for Infectious Disease"/>
            <person name="Wu L."/>
            <person name="Ma J."/>
        </authorList>
    </citation>
    <scope>NUCLEOTIDE SEQUENCE [LARGE SCALE GENOMIC DNA]</scope>
    <source>
        <strain evidence="3">KLKA75</strain>
    </source>
</reference>
<keyword evidence="2" id="KW-0378">Hydrolase</keyword>
<gene>
    <name evidence="2" type="ORF">ACFPCY_03840</name>
</gene>
<dbReference type="RefSeq" id="WP_378252137.1">
    <property type="nucleotide sequence ID" value="NZ_JBHSIT010000001.1"/>
</dbReference>
<dbReference type="PANTHER" id="PTHR35400:SF3">
    <property type="entry name" value="SLL1072 PROTEIN"/>
    <property type="match status" value="1"/>
</dbReference>
<keyword evidence="2" id="KW-0255">Endonuclease</keyword>
<dbReference type="PANTHER" id="PTHR35400">
    <property type="entry name" value="SLR1083 PROTEIN"/>
    <property type="match status" value="1"/>
</dbReference>
<protein>
    <submittedName>
        <fullName evidence="2">Uma2 family endonuclease</fullName>
    </submittedName>
</protein>
<dbReference type="InterPro" id="IPR008538">
    <property type="entry name" value="Uma2"/>
</dbReference>
<name>A0ABV9TQR4_9ACTN</name>
<organism evidence="2 3">
    <name type="scientific">Actinomadura gamaensis</name>
    <dbReference type="NCBI Taxonomy" id="1763541"/>
    <lineage>
        <taxon>Bacteria</taxon>
        <taxon>Bacillati</taxon>
        <taxon>Actinomycetota</taxon>
        <taxon>Actinomycetes</taxon>
        <taxon>Streptosporangiales</taxon>
        <taxon>Thermomonosporaceae</taxon>
        <taxon>Actinomadura</taxon>
    </lineage>
</organism>
<dbReference type="InterPro" id="IPR011335">
    <property type="entry name" value="Restrct_endonuc-II-like"/>
</dbReference>
<evidence type="ECO:0000313" key="2">
    <source>
        <dbReference type="EMBL" id="MFC4906440.1"/>
    </source>
</evidence>